<comment type="caution">
    <text evidence="2">The sequence shown here is derived from an EMBL/GenBank/DDBJ whole genome shotgun (WGS) entry which is preliminary data.</text>
</comment>
<keyword evidence="3" id="KW-1185">Reference proteome</keyword>
<reference evidence="2 3" key="2">
    <citation type="submission" date="2019-01" db="EMBL/GenBank/DDBJ databases">
        <title>Tautonia sociabilis, a novel thermotolerant planctomycete of Isosphaeraceae family, isolated from a 4000 m deep subterranean habitat.</title>
        <authorList>
            <person name="Kovaleva O.L."/>
            <person name="Elcheninov A.G."/>
            <person name="Van Heerden E."/>
            <person name="Toshchakov S.V."/>
            <person name="Novikov A."/>
            <person name="Bonch-Osmolovskaya E.A."/>
            <person name="Kublanov I.V."/>
        </authorList>
    </citation>
    <scope>NUCLEOTIDE SEQUENCE [LARGE SCALE GENOMIC DNA]</scope>
    <source>
        <strain evidence="2 3">GM2012</strain>
    </source>
</reference>
<sequence length="106" mass="11929">MIHDKTQVDVASNADPFAWGTPSPGAGRARRRAERVKAGDYRAVLAELDRPSFDPIEQERHWLDVGEALRVSSHADPGAFALAQLDEMVEFLAYLRLRAETSLRRR</sequence>
<dbReference type="Proteomes" id="UP000280296">
    <property type="component" value="Unassembled WGS sequence"/>
</dbReference>
<dbReference type="RefSeq" id="WP_126727629.1">
    <property type="nucleotide sequence ID" value="NZ_RYZH01000059.1"/>
</dbReference>
<evidence type="ECO:0000256" key="1">
    <source>
        <dbReference type="SAM" id="MobiDB-lite"/>
    </source>
</evidence>
<reference evidence="2 3" key="1">
    <citation type="submission" date="2018-12" db="EMBL/GenBank/DDBJ databases">
        <authorList>
            <person name="Toschakov S.V."/>
        </authorList>
    </citation>
    <scope>NUCLEOTIDE SEQUENCE [LARGE SCALE GENOMIC DNA]</scope>
    <source>
        <strain evidence="2 3">GM2012</strain>
    </source>
</reference>
<organism evidence="2 3">
    <name type="scientific">Tautonia sociabilis</name>
    <dbReference type="NCBI Taxonomy" id="2080755"/>
    <lineage>
        <taxon>Bacteria</taxon>
        <taxon>Pseudomonadati</taxon>
        <taxon>Planctomycetota</taxon>
        <taxon>Planctomycetia</taxon>
        <taxon>Isosphaerales</taxon>
        <taxon>Isosphaeraceae</taxon>
        <taxon>Tautonia</taxon>
    </lineage>
</organism>
<evidence type="ECO:0000313" key="3">
    <source>
        <dbReference type="Proteomes" id="UP000280296"/>
    </source>
</evidence>
<dbReference type="EMBL" id="RYZH01000059">
    <property type="protein sequence ID" value="RUL83508.1"/>
    <property type="molecule type" value="Genomic_DNA"/>
</dbReference>
<accession>A0A432ME77</accession>
<feature type="region of interest" description="Disordered" evidence="1">
    <location>
        <begin position="1"/>
        <end position="33"/>
    </location>
</feature>
<protein>
    <submittedName>
        <fullName evidence="2">Uncharacterized protein</fullName>
    </submittedName>
</protein>
<gene>
    <name evidence="2" type="ORF">TsocGM_22065</name>
</gene>
<proteinExistence type="predicted"/>
<dbReference type="AlphaFoldDB" id="A0A432ME77"/>
<evidence type="ECO:0000313" key="2">
    <source>
        <dbReference type="EMBL" id="RUL83508.1"/>
    </source>
</evidence>
<name>A0A432ME77_9BACT</name>